<evidence type="ECO:0000256" key="8">
    <source>
        <dbReference type="RuleBase" id="RU000544"/>
    </source>
</evidence>
<dbReference type="PIRSF" id="PIRSF035805">
    <property type="entry name" value="TK_cell"/>
    <property type="match status" value="1"/>
</dbReference>
<keyword evidence="3 8" id="KW-0237">DNA synthesis</keyword>
<comment type="similarity">
    <text evidence="1 9">Belongs to the thymidine kinase family.</text>
</comment>
<dbReference type="InterPro" id="IPR001267">
    <property type="entry name" value="Thymidine_kinase"/>
</dbReference>
<evidence type="ECO:0000256" key="3">
    <source>
        <dbReference type="ARBA" id="ARBA00022634"/>
    </source>
</evidence>
<dbReference type="PANTHER" id="PTHR11441:SF0">
    <property type="entry name" value="THYMIDINE KINASE, CYTOSOLIC"/>
    <property type="match status" value="1"/>
</dbReference>
<evidence type="ECO:0000256" key="1">
    <source>
        <dbReference type="ARBA" id="ARBA00007587"/>
    </source>
</evidence>
<keyword evidence="5 8" id="KW-0547">Nucleotide-binding</keyword>
<sequence>MLRFFYGPMDCGKSTLALQINHNHARQGRHGLLLTKLDRAGTARISSRVGLTANATEVGADTDLHDVVQAEWRAGRRVDYLICDEAQFYAPPQIEQAADLADRAGIDVYAFGLATDFRSELFPGSRRLFELADELIRLQVEVLCWCGRPGQQNARVVDGEVIRTGDQILVADTASAEDTAARVDVRYQVLCRRHYRDGDLGPAVPSAGQLALGTPSARNGSAW</sequence>
<evidence type="ECO:0000256" key="9">
    <source>
        <dbReference type="RuleBase" id="RU004165"/>
    </source>
</evidence>
<organism evidence="10 11">
    <name type="scientific">Cryptosporangium minutisporangium</name>
    <dbReference type="NCBI Taxonomy" id="113569"/>
    <lineage>
        <taxon>Bacteria</taxon>
        <taxon>Bacillati</taxon>
        <taxon>Actinomycetota</taxon>
        <taxon>Actinomycetes</taxon>
        <taxon>Cryptosporangiales</taxon>
        <taxon>Cryptosporangiaceae</taxon>
        <taxon>Cryptosporangium</taxon>
    </lineage>
</organism>
<reference evidence="11" key="1">
    <citation type="journal article" date="2019" name="Int. J. Syst. Evol. Microbiol.">
        <title>The Global Catalogue of Microorganisms (GCM) 10K type strain sequencing project: providing services to taxonomists for standard genome sequencing and annotation.</title>
        <authorList>
            <consortium name="The Broad Institute Genomics Platform"/>
            <consortium name="The Broad Institute Genome Sequencing Center for Infectious Disease"/>
            <person name="Wu L."/>
            <person name="Ma J."/>
        </authorList>
    </citation>
    <scope>NUCLEOTIDE SEQUENCE [LARGE SCALE GENOMIC DNA]</scope>
    <source>
        <strain evidence="11">JCM 9458</strain>
    </source>
</reference>
<evidence type="ECO:0000313" key="10">
    <source>
        <dbReference type="EMBL" id="GAA3396475.1"/>
    </source>
</evidence>
<name>A0ABP6T941_9ACTN</name>
<keyword evidence="7 8" id="KW-0067">ATP-binding</keyword>
<evidence type="ECO:0000256" key="7">
    <source>
        <dbReference type="ARBA" id="ARBA00022840"/>
    </source>
</evidence>
<dbReference type="Gene3D" id="3.40.50.300">
    <property type="entry name" value="P-loop containing nucleotide triphosphate hydrolases"/>
    <property type="match status" value="1"/>
</dbReference>
<dbReference type="SUPFAM" id="SSF52540">
    <property type="entry name" value="P-loop containing nucleoside triphosphate hydrolases"/>
    <property type="match status" value="1"/>
</dbReference>
<dbReference type="PANTHER" id="PTHR11441">
    <property type="entry name" value="THYMIDINE KINASE"/>
    <property type="match status" value="1"/>
</dbReference>
<dbReference type="GO" id="GO:0016301">
    <property type="term" value="F:kinase activity"/>
    <property type="evidence" value="ECO:0007669"/>
    <property type="project" value="UniProtKB-KW"/>
</dbReference>
<evidence type="ECO:0000313" key="11">
    <source>
        <dbReference type="Proteomes" id="UP001501676"/>
    </source>
</evidence>
<dbReference type="EMBL" id="BAAAYN010000056">
    <property type="protein sequence ID" value="GAA3396475.1"/>
    <property type="molecule type" value="Genomic_DNA"/>
</dbReference>
<dbReference type="Pfam" id="PF00265">
    <property type="entry name" value="TK"/>
    <property type="match status" value="1"/>
</dbReference>
<keyword evidence="11" id="KW-1185">Reference proteome</keyword>
<keyword evidence="6 8" id="KW-0418">Kinase</keyword>
<dbReference type="InterPro" id="IPR027417">
    <property type="entry name" value="P-loop_NTPase"/>
</dbReference>
<comment type="catalytic activity">
    <reaction evidence="8">
        <text>thymidine + ATP = dTMP + ADP + H(+)</text>
        <dbReference type="Rhea" id="RHEA:19129"/>
        <dbReference type="ChEBI" id="CHEBI:15378"/>
        <dbReference type="ChEBI" id="CHEBI:17748"/>
        <dbReference type="ChEBI" id="CHEBI:30616"/>
        <dbReference type="ChEBI" id="CHEBI:63528"/>
        <dbReference type="ChEBI" id="CHEBI:456216"/>
        <dbReference type="EC" id="2.7.1.21"/>
    </reaction>
</comment>
<evidence type="ECO:0000256" key="6">
    <source>
        <dbReference type="ARBA" id="ARBA00022777"/>
    </source>
</evidence>
<dbReference type="EC" id="2.7.1.21" evidence="2 8"/>
<gene>
    <name evidence="10" type="ORF">GCM10020369_73330</name>
</gene>
<proteinExistence type="inferred from homology"/>
<evidence type="ECO:0000256" key="2">
    <source>
        <dbReference type="ARBA" id="ARBA00012118"/>
    </source>
</evidence>
<evidence type="ECO:0000256" key="5">
    <source>
        <dbReference type="ARBA" id="ARBA00022741"/>
    </source>
</evidence>
<evidence type="ECO:0000256" key="4">
    <source>
        <dbReference type="ARBA" id="ARBA00022679"/>
    </source>
</evidence>
<comment type="caution">
    <text evidence="10">The sequence shown here is derived from an EMBL/GenBank/DDBJ whole genome shotgun (WGS) entry which is preliminary data.</text>
</comment>
<keyword evidence="4 8" id="KW-0808">Transferase</keyword>
<accession>A0ABP6T941</accession>
<dbReference type="Proteomes" id="UP001501676">
    <property type="component" value="Unassembled WGS sequence"/>
</dbReference>
<dbReference type="NCBIfam" id="NF003297">
    <property type="entry name" value="PRK04296.1-2"/>
    <property type="match status" value="1"/>
</dbReference>
<protein>
    <recommendedName>
        <fullName evidence="2 8">Thymidine kinase</fullName>
        <ecNumber evidence="2 8">2.7.1.21</ecNumber>
    </recommendedName>
</protein>